<keyword evidence="3" id="KW-1185">Reference proteome</keyword>
<accession>A0A1Q2MB44</accession>
<dbReference type="EMBL" id="CP019646">
    <property type="protein sequence ID" value="AQQ69943.1"/>
    <property type="molecule type" value="Genomic_DNA"/>
</dbReference>
<dbReference type="SMART" id="SM00729">
    <property type="entry name" value="Elp3"/>
    <property type="match status" value="1"/>
</dbReference>
<dbReference type="Pfam" id="PF04055">
    <property type="entry name" value="Radical_SAM"/>
    <property type="match status" value="1"/>
</dbReference>
<dbReference type="PANTHER" id="PTHR42731:SF1">
    <property type="entry name" value="RADICAL SAM DOMAIN PROTEIN"/>
    <property type="match status" value="1"/>
</dbReference>
<dbReference type="PANTHER" id="PTHR42731">
    <property type="entry name" value="SLL1084 PROTEIN"/>
    <property type="match status" value="1"/>
</dbReference>
<dbReference type="InterPro" id="IPR045784">
    <property type="entry name" value="Radical_SAM_N2"/>
</dbReference>
<dbReference type="InterPro" id="IPR023862">
    <property type="entry name" value="CHP03960_rSAM"/>
</dbReference>
<dbReference type="GO" id="GO:0051536">
    <property type="term" value="F:iron-sulfur cluster binding"/>
    <property type="evidence" value="ECO:0007669"/>
    <property type="project" value="InterPro"/>
</dbReference>
<dbReference type="InterPro" id="IPR058240">
    <property type="entry name" value="rSAM_sf"/>
</dbReference>
<dbReference type="InterPro" id="IPR023404">
    <property type="entry name" value="rSAM_horseshoe"/>
</dbReference>
<dbReference type="InterPro" id="IPR006638">
    <property type="entry name" value="Elp3/MiaA/NifB-like_rSAM"/>
</dbReference>
<protein>
    <submittedName>
        <fullName evidence="2">B12-binding domain/radical SAM domain protein, family</fullName>
    </submittedName>
</protein>
<evidence type="ECO:0000313" key="3">
    <source>
        <dbReference type="Proteomes" id="UP000188181"/>
    </source>
</evidence>
<dbReference type="SFLD" id="SFLDS00029">
    <property type="entry name" value="Radical_SAM"/>
    <property type="match status" value="1"/>
</dbReference>
<dbReference type="PROSITE" id="PS51918">
    <property type="entry name" value="RADICAL_SAM"/>
    <property type="match status" value="1"/>
</dbReference>
<dbReference type="Pfam" id="PF19864">
    <property type="entry name" value="Radical_SAM_N2"/>
    <property type="match status" value="1"/>
</dbReference>
<evidence type="ECO:0000313" key="2">
    <source>
        <dbReference type="EMBL" id="AQQ69943.1"/>
    </source>
</evidence>
<dbReference type="SUPFAM" id="SSF102114">
    <property type="entry name" value="Radical SAM enzymes"/>
    <property type="match status" value="1"/>
</dbReference>
<dbReference type="SFLD" id="SFLDG01082">
    <property type="entry name" value="B12-binding_domain_containing"/>
    <property type="match status" value="1"/>
</dbReference>
<dbReference type="KEGG" id="pbas:SMSP2_00277"/>
<evidence type="ECO:0000259" key="1">
    <source>
        <dbReference type="PROSITE" id="PS51918"/>
    </source>
</evidence>
<dbReference type="NCBIfam" id="TIGR03960">
    <property type="entry name" value="rSAM_fuse_unch"/>
    <property type="match status" value="1"/>
</dbReference>
<reference evidence="3" key="1">
    <citation type="submission" date="2017-02" db="EMBL/GenBank/DDBJ databases">
        <title>Comparative genomics and description of representatives of a novel lineage of planctomycetes thriving in anoxic sediments.</title>
        <authorList>
            <person name="Spring S."/>
            <person name="Bunk B."/>
            <person name="Sproer C."/>
        </authorList>
    </citation>
    <scope>NUCLEOTIDE SEQUENCE [LARGE SCALE GENOMIC DNA]</scope>
    <source>
        <strain evidence="3">SM-Chi-D1</strain>
    </source>
</reference>
<dbReference type="Proteomes" id="UP000188181">
    <property type="component" value="Chromosome"/>
</dbReference>
<feature type="domain" description="Radical SAM core" evidence="1">
    <location>
        <begin position="262"/>
        <end position="503"/>
    </location>
</feature>
<gene>
    <name evidence="2" type="ORF">SMSP2_00277</name>
</gene>
<dbReference type="OrthoDB" id="9806827at2"/>
<dbReference type="AlphaFoldDB" id="A0A1Q2MB44"/>
<proteinExistence type="predicted"/>
<dbReference type="CDD" id="cd01335">
    <property type="entry name" value="Radical_SAM"/>
    <property type="match status" value="1"/>
</dbReference>
<sequence>MKYTKPENLENRLTTELLPAVRSPGRYIGGEFNQIVKAFRADDLHFGLCFPDIYEIGMSNTAVSIIYDLVNTLDYASCERIFCPWTDAAAVMRDKSLPLHTLETKTAACELDVLGFSVTTELCNTNILLMLELAGIPLLAGERGEEDPLILGGGQIANCCEPLADFFDMFIVGEAEDALPELLERLHMHKTAATPRKEILLDLAKRFEWLYVPSLYEFEYDGEEITAFKPLVEGLRCRFENAVVKDFENAHLPQKPIVPFVQAVHERVSIEVMRSCPGRCRFCQASFSRRPVRVRSIEKIVETAKANYHATGFDTISLLSLSTADYPWLNELVDRLNEYFTPLKVGLSLPSLKVDKQLELVPKMAASVRKGGLTIAVEAASEKLRRVINKPITDENLFKAIDQAYQNGYQRVKLYFMAGFPGETEDDIRRIADLSNDVAQRRRRFAKGAAEVSAAVSWLIPKPHTPLGWMGQKPAQYFENVKKIILDRKYELNARSVRFKFHEIEGSLLETVMARGDRRLGGVILNAYKGGACFDLWRENFDFQLWKNAFSDAGIDLYKLAQKQYGEDDILPWQHLGGPERDYLLKHYRAALEEANES</sequence>
<organism evidence="2 3">
    <name type="scientific">Limihaloglobus sulfuriphilus</name>
    <dbReference type="NCBI Taxonomy" id="1851148"/>
    <lineage>
        <taxon>Bacteria</taxon>
        <taxon>Pseudomonadati</taxon>
        <taxon>Planctomycetota</taxon>
        <taxon>Phycisphaerae</taxon>
        <taxon>Sedimentisphaerales</taxon>
        <taxon>Sedimentisphaeraceae</taxon>
        <taxon>Limihaloglobus</taxon>
    </lineage>
</organism>
<dbReference type="GO" id="GO:0003824">
    <property type="term" value="F:catalytic activity"/>
    <property type="evidence" value="ECO:0007669"/>
    <property type="project" value="InterPro"/>
</dbReference>
<dbReference type="RefSeq" id="WP_146682244.1">
    <property type="nucleotide sequence ID" value="NZ_CP019646.1"/>
</dbReference>
<dbReference type="InterPro" id="IPR007197">
    <property type="entry name" value="rSAM"/>
</dbReference>
<dbReference type="Gene3D" id="3.80.30.20">
    <property type="entry name" value="tm_1862 like domain"/>
    <property type="match status" value="1"/>
</dbReference>
<name>A0A1Q2MB44_9BACT</name>
<dbReference type="STRING" id="1851148.SMSP2_00277"/>